<evidence type="ECO:0000313" key="4">
    <source>
        <dbReference type="Proteomes" id="UP001256711"/>
    </source>
</evidence>
<feature type="transmembrane region" description="Helical" evidence="1">
    <location>
        <begin position="63"/>
        <end position="85"/>
    </location>
</feature>
<organism evidence="3 4">
    <name type="scientific">Enterococcus asini</name>
    <dbReference type="NCBI Taxonomy" id="57732"/>
    <lineage>
        <taxon>Bacteria</taxon>
        <taxon>Bacillati</taxon>
        <taxon>Bacillota</taxon>
        <taxon>Bacilli</taxon>
        <taxon>Lactobacillales</taxon>
        <taxon>Enterococcaceae</taxon>
        <taxon>Enterococcus</taxon>
    </lineage>
</organism>
<evidence type="ECO:0000256" key="1">
    <source>
        <dbReference type="SAM" id="Phobius"/>
    </source>
</evidence>
<dbReference type="EMBL" id="JARQBJ010000001">
    <property type="protein sequence ID" value="MDT2809338.1"/>
    <property type="molecule type" value="Genomic_DNA"/>
</dbReference>
<feature type="domain" description="DUF4064" evidence="2">
    <location>
        <begin position="2"/>
        <end position="105"/>
    </location>
</feature>
<accession>A0AAW8TTV2</accession>
<dbReference type="InterPro" id="IPR025273">
    <property type="entry name" value="DUF4064"/>
</dbReference>
<evidence type="ECO:0000313" key="3">
    <source>
        <dbReference type="EMBL" id="MDT2809338.1"/>
    </source>
</evidence>
<feature type="transmembrane region" description="Helical" evidence="1">
    <location>
        <begin position="92"/>
        <end position="120"/>
    </location>
</feature>
<dbReference type="AlphaFoldDB" id="A0AAW8TTV2"/>
<proteinExistence type="predicted"/>
<name>A0AAW8TTV2_9ENTE</name>
<dbReference type="RefSeq" id="WP_010754020.1">
    <property type="nucleotide sequence ID" value="NZ_CABJBY010000004.1"/>
</dbReference>
<keyword evidence="1" id="KW-0472">Membrane</keyword>
<dbReference type="Pfam" id="PF13273">
    <property type="entry name" value="DUF4064"/>
    <property type="match status" value="1"/>
</dbReference>
<dbReference type="GeneID" id="78365382"/>
<gene>
    <name evidence="3" type="ORF">P7H43_02360</name>
</gene>
<comment type="caution">
    <text evidence="3">The sequence shown here is derived from an EMBL/GenBank/DDBJ whole genome shotgun (WGS) entry which is preliminary data.</text>
</comment>
<reference evidence="3" key="1">
    <citation type="submission" date="2023-03" db="EMBL/GenBank/DDBJ databases">
        <authorList>
            <person name="Shen W."/>
            <person name="Cai J."/>
        </authorList>
    </citation>
    <scope>NUCLEOTIDE SEQUENCE</scope>
    <source>
        <strain evidence="3">B226-2</strain>
    </source>
</reference>
<keyword evidence="1" id="KW-0812">Transmembrane</keyword>
<protein>
    <submittedName>
        <fullName evidence="3">DUF4064 domain-containing protein</fullName>
    </submittedName>
</protein>
<dbReference type="Proteomes" id="UP001256711">
    <property type="component" value="Unassembled WGS sequence"/>
</dbReference>
<keyword evidence="1" id="KW-1133">Transmembrane helix</keyword>
<sequence length="138" mass="15153">MKRKAEKILALLAALLTVFFLGGFAVIANHLTLKQYQTTIKPVFQSSLQQLTDQEAVTLFQTLGAWFAVTLMLVLILTAVAWPLLKGHRKIAGGLLVAAGVITLFGSQLVAFPIAFFFFVAGGLALMRKEQVRVQDEY</sequence>
<evidence type="ECO:0000259" key="2">
    <source>
        <dbReference type="Pfam" id="PF13273"/>
    </source>
</evidence>